<evidence type="ECO:0000313" key="9">
    <source>
        <dbReference type="EMBL" id="KKW47639.1"/>
    </source>
</evidence>
<dbReference type="SUPFAM" id="SSF52440">
    <property type="entry name" value="PreATP-grasp domain"/>
    <property type="match status" value="1"/>
</dbReference>
<evidence type="ECO:0000313" key="10">
    <source>
        <dbReference type="Proteomes" id="UP000034789"/>
    </source>
</evidence>
<dbReference type="Pfam" id="PF22660">
    <property type="entry name" value="RS_preATP-grasp-like"/>
    <property type="match status" value="1"/>
</dbReference>
<reference evidence="9 10" key="1">
    <citation type="journal article" date="2015" name="Nature">
        <title>rRNA introns, odd ribosomes, and small enigmatic genomes across a large radiation of phyla.</title>
        <authorList>
            <person name="Brown C.T."/>
            <person name="Hug L.A."/>
            <person name="Thomas B.C."/>
            <person name="Sharon I."/>
            <person name="Castelle C.J."/>
            <person name="Singh A."/>
            <person name="Wilkins M.J."/>
            <person name="Williams K.H."/>
            <person name="Banfield J.F."/>
        </authorList>
    </citation>
    <scope>NUCLEOTIDE SEQUENCE [LARGE SCALE GENOMIC DNA]</scope>
</reference>
<feature type="region of interest" description="Disordered" evidence="7">
    <location>
        <begin position="138"/>
        <end position="157"/>
    </location>
</feature>
<dbReference type="PATRIC" id="fig|1618672.3.peg.179"/>
<dbReference type="Proteomes" id="UP000034789">
    <property type="component" value="Unassembled WGS sequence"/>
</dbReference>
<dbReference type="GO" id="GO:0005524">
    <property type="term" value="F:ATP binding"/>
    <property type="evidence" value="ECO:0007669"/>
    <property type="project" value="UniProtKB-KW"/>
</dbReference>
<evidence type="ECO:0000256" key="7">
    <source>
        <dbReference type="SAM" id="MobiDB-lite"/>
    </source>
</evidence>
<name>A0A0G2BP04_9BACT</name>
<dbReference type="Gene3D" id="3.40.50.20">
    <property type="match status" value="1"/>
</dbReference>
<dbReference type="InterPro" id="IPR016185">
    <property type="entry name" value="PreATP-grasp_dom_sf"/>
</dbReference>
<keyword evidence="5" id="KW-0067">ATP-binding</keyword>
<dbReference type="GO" id="GO:0006164">
    <property type="term" value="P:purine nucleotide biosynthetic process"/>
    <property type="evidence" value="ECO:0007669"/>
    <property type="project" value="UniProtKB-KW"/>
</dbReference>
<feature type="compositionally biased region" description="Basic and acidic residues" evidence="7">
    <location>
        <begin position="139"/>
        <end position="151"/>
    </location>
</feature>
<keyword evidence="3" id="KW-0547">Nucleotide-binding</keyword>
<evidence type="ECO:0000256" key="3">
    <source>
        <dbReference type="ARBA" id="ARBA00022741"/>
    </source>
</evidence>
<sequence length="157" mass="17635">MKFGTPLKPSATKILLLGSGELGKEVAIEAMRLGCEVVACDRYEHAPAQQIAHRSYVFPMLDGKKVREIVEKEKPDFIVPEIEAIATPTLVELEKEGWTVIPTARATRLTMDREGIRRLAAEELKLPTSPYHFAGSLEELEKGDRPRDRRGTNKIRL</sequence>
<keyword evidence="4" id="KW-0658">Purine biosynthesis</keyword>
<gene>
    <name evidence="9" type="ORF">UY98_C0008G0014</name>
</gene>
<dbReference type="GO" id="GO:0005829">
    <property type="term" value="C:cytosol"/>
    <property type="evidence" value="ECO:0007669"/>
    <property type="project" value="TreeGrafter"/>
</dbReference>
<keyword evidence="6" id="KW-0460">Magnesium</keyword>
<evidence type="ECO:0000256" key="5">
    <source>
        <dbReference type="ARBA" id="ARBA00022840"/>
    </source>
</evidence>
<protein>
    <submittedName>
        <fullName evidence="9">Phosphoribosylglycinamide formyltransferase 2</fullName>
    </submittedName>
</protein>
<keyword evidence="2" id="KW-0479">Metal-binding</keyword>
<dbReference type="EMBL" id="LCSD01000008">
    <property type="protein sequence ID" value="KKW47639.1"/>
    <property type="molecule type" value="Genomic_DNA"/>
</dbReference>
<feature type="domain" description="PurT/PurK-like preATP-grasp" evidence="8">
    <location>
        <begin position="13"/>
        <end position="107"/>
    </location>
</feature>
<evidence type="ECO:0000256" key="2">
    <source>
        <dbReference type="ARBA" id="ARBA00022723"/>
    </source>
</evidence>
<evidence type="ECO:0000256" key="4">
    <source>
        <dbReference type="ARBA" id="ARBA00022755"/>
    </source>
</evidence>
<dbReference type="FunFam" id="3.40.50.20:FF:000007">
    <property type="entry name" value="Formate-dependent phosphoribosylglycinamide formyltransferase"/>
    <property type="match status" value="1"/>
</dbReference>
<evidence type="ECO:0000256" key="1">
    <source>
        <dbReference type="ARBA" id="ARBA00022598"/>
    </source>
</evidence>
<comment type="caution">
    <text evidence="9">The sequence shown here is derived from an EMBL/GenBank/DDBJ whole genome shotgun (WGS) entry which is preliminary data.</text>
</comment>
<evidence type="ECO:0000256" key="6">
    <source>
        <dbReference type="ARBA" id="ARBA00022842"/>
    </source>
</evidence>
<proteinExistence type="predicted"/>
<dbReference type="InterPro" id="IPR054350">
    <property type="entry name" value="PurT/PurK_preATP-grasp"/>
</dbReference>
<dbReference type="PANTHER" id="PTHR43055">
    <property type="entry name" value="FORMATE-DEPENDENT PHOSPHORIBOSYLGLYCINAMIDE FORMYLTRANSFERASE"/>
    <property type="match status" value="1"/>
</dbReference>
<keyword evidence="1" id="KW-0436">Ligase</keyword>
<accession>A0A0G2BP04</accession>
<dbReference type="GO" id="GO:0016874">
    <property type="term" value="F:ligase activity"/>
    <property type="evidence" value="ECO:0007669"/>
    <property type="project" value="UniProtKB-KW"/>
</dbReference>
<dbReference type="GO" id="GO:0016740">
    <property type="term" value="F:transferase activity"/>
    <property type="evidence" value="ECO:0007669"/>
    <property type="project" value="UniProtKB-KW"/>
</dbReference>
<dbReference type="PANTHER" id="PTHR43055:SF1">
    <property type="entry name" value="FORMATE-DEPENDENT PHOSPHORIBOSYLGLYCINAMIDE FORMYLTRANSFERASE"/>
    <property type="match status" value="1"/>
</dbReference>
<keyword evidence="9" id="KW-0808">Transferase</keyword>
<dbReference type="GO" id="GO:0046872">
    <property type="term" value="F:metal ion binding"/>
    <property type="evidence" value="ECO:0007669"/>
    <property type="project" value="UniProtKB-KW"/>
</dbReference>
<organism evidence="9 10">
    <name type="scientific">Candidatus Kaiserbacteria bacterium GW2011_GWA2_58_9</name>
    <dbReference type="NCBI Taxonomy" id="1618672"/>
    <lineage>
        <taxon>Bacteria</taxon>
        <taxon>Candidatus Kaiseribacteriota</taxon>
    </lineage>
</organism>
<dbReference type="AlphaFoldDB" id="A0A0G2BP04"/>
<evidence type="ECO:0000259" key="8">
    <source>
        <dbReference type="Pfam" id="PF22660"/>
    </source>
</evidence>